<dbReference type="Gene3D" id="3.40.50.2300">
    <property type="match status" value="1"/>
</dbReference>
<keyword evidence="2" id="KW-0902">Two-component regulatory system</keyword>
<dbReference type="GO" id="GO:0000156">
    <property type="term" value="F:phosphorelay response regulator activity"/>
    <property type="evidence" value="ECO:0007669"/>
    <property type="project" value="TreeGrafter"/>
</dbReference>
<dbReference type="SUPFAM" id="SSF52172">
    <property type="entry name" value="CheY-like"/>
    <property type="match status" value="1"/>
</dbReference>
<dbReference type="PANTHER" id="PTHR48111">
    <property type="entry name" value="REGULATOR OF RPOS"/>
    <property type="match status" value="1"/>
</dbReference>
<reference evidence="8 9" key="1">
    <citation type="submission" date="2015-09" db="EMBL/GenBank/DDBJ databases">
        <authorList>
            <consortium name="Swine Surveillance"/>
        </authorList>
    </citation>
    <scope>NUCLEOTIDE SEQUENCE [LARGE SCALE GENOMIC DNA]</scope>
    <source>
        <strain evidence="8 9">CECT 8383</strain>
    </source>
</reference>
<evidence type="ECO:0000256" key="6">
    <source>
        <dbReference type="PROSITE-ProRule" id="PRU00169"/>
    </source>
</evidence>
<gene>
    <name evidence="8" type="primary">cheY_1</name>
    <name evidence="8" type="ORF">TM5383_00791</name>
</gene>
<accession>A0A0P1GNI4</accession>
<evidence type="ECO:0000313" key="9">
    <source>
        <dbReference type="Proteomes" id="UP000051681"/>
    </source>
</evidence>
<feature type="modified residue" description="4-aspartylphosphate" evidence="6">
    <location>
        <position position="54"/>
    </location>
</feature>
<dbReference type="GO" id="GO:0000976">
    <property type="term" value="F:transcription cis-regulatory region binding"/>
    <property type="evidence" value="ECO:0007669"/>
    <property type="project" value="TreeGrafter"/>
</dbReference>
<dbReference type="InterPro" id="IPR039420">
    <property type="entry name" value="WalR-like"/>
</dbReference>
<dbReference type="AlphaFoldDB" id="A0A0P1GNI4"/>
<dbReference type="GO" id="GO:0006355">
    <property type="term" value="P:regulation of DNA-templated transcription"/>
    <property type="evidence" value="ECO:0007669"/>
    <property type="project" value="TreeGrafter"/>
</dbReference>
<evidence type="ECO:0000256" key="5">
    <source>
        <dbReference type="ARBA" id="ARBA00023163"/>
    </source>
</evidence>
<organism evidence="8 9">
    <name type="scientific">Thalassovita mediterranea</name>
    <dbReference type="NCBI Taxonomy" id="340021"/>
    <lineage>
        <taxon>Bacteria</taxon>
        <taxon>Pseudomonadati</taxon>
        <taxon>Pseudomonadota</taxon>
        <taxon>Alphaproteobacteria</taxon>
        <taxon>Rhodobacterales</taxon>
        <taxon>Roseobacteraceae</taxon>
        <taxon>Thalassovita</taxon>
    </lineage>
</organism>
<evidence type="ECO:0000259" key="7">
    <source>
        <dbReference type="PROSITE" id="PS50110"/>
    </source>
</evidence>
<name>A0A0P1GNI4_9RHOB</name>
<protein>
    <recommendedName>
        <fullName evidence="7">Response regulatory domain-containing protein</fullName>
    </recommendedName>
</protein>
<dbReference type="STRING" id="340021.TM5383_00791"/>
<dbReference type="Proteomes" id="UP000051681">
    <property type="component" value="Unassembled WGS sequence"/>
</dbReference>
<dbReference type="GO" id="GO:0032993">
    <property type="term" value="C:protein-DNA complex"/>
    <property type="evidence" value="ECO:0007669"/>
    <property type="project" value="TreeGrafter"/>
</dbReference>
<keyword evidence="4" id="KW-0238">DNA-binding</keyword>
<dbReference type="InterPro" id="IPR011006">
    <property type="entry name" value="CheY-like_superfamily"/>
</dbReference>
<proteinExistence type="predicted"/>
<dbReference type="SMART" id="SM00448">
    <property type="entry name" value="REC"/>
    <property type="match status" value="1"/>
</dbReference>
<dbReference type="RefSeq" id="WP_058317748.1">
    <property type="nucleotide sequence ID" value="NZ_CYSF01000005.1"/>
</dbReference>
<feature type="domain" description="Response regulatory" evidence="7">
    <location>
        <begin position="2"/>
        <end position="121"/>
    </location>
</feature>
<keyword evidence="3" id="KW-0805">Transcription regulation</keyword>
<keyword evidence="5" id="KW-0804">Transcription</keyword>
<sequence>MKLLAVDDDPMILELLLETLPRLGFGDVTGAQSAAEAMQLIATSATPFDGFLFDIQMPEMTGIELCAWLRGQAGYAQVPVLMITAMSERSFINQSFEAGATDYVTKPFNPTELSARLEQAARLHQERRAPEPSLSTPVNITSPIAEIATFVHVPQFTFETAFNIAEVRGVLDLLALENYLLQLGRGGMMVSACFAFRLQNAEALFQSCSAEEYYYTMADIAEVLSDSLRCHGSFVAHAGNGGFVCLSHGRDLPDPQELQVHVRNQIEELDLQYDDGRPMRVALGMSPLIHLGLRSGPAALEQLHSALSMTALPRSEPHSAIVAPTKTGRSVLATKYDLRQRWTAILNRMRARITS</sequence>
<evidence type="ECO:0000256" key="3">
    <source>
        <dbReference type="ARBA" id="ARBA00023015"/>
    </source>
</evidence>
<dbReference type="PANTHER" id="PTHR48111:SF1">
    <property type="entry name" value="TWO-COMPONENT RESPONSE REGULATOR ORR33"/>
    <property type="match status" value="1"/>
</dbReference>
<evidence type="ECO:0000256" key="4">
    <source>
        <dbReference type="ARBA" id="ARBA00023125"/>
    </source>
</evidence>
<keyword evidence="1 6" id="KW-0597">Phosphoprotein</keyword>
<evidence type="ECO:0000256" key="2">
    <source>
        <dbReference type="ARBA" id="ARBA00023012"/>
    </source>
</evidence>
<keyword evidence="9" id="KW-1185">Reference proteome</keyword>
<evidence type="ECO:0000256" key="1">
    <source>
        <dbReference type="ARBA" id="ARBA00022553"/>
    </source>
</evidence>
<evidence type="ECO:0000313" key="8">
    <source>
        <dbReference type="EMBL" id="CUH83599.1"/>
    </source>
</evidence>
<dbReference type="GO" id="GO:0005829">
    <property type="term" value="C:cytosol"/>
    <property type="evidence" value="ECO:0007669"/>
    <property type="project" value="TreeGrafter"/>
</dbReference>
<dbReference type="InterPro" id="IPR001789">
    <property type="entry name" value="Sig_transdc_resp-reg_receiver"/>
</dbReference>
<dbReference type="PROSITE" id="PS50110">
    <property type="entry name" value="RESPONSE_REGULATORY"/>
    <property type="match status" value="1"/>
</dbReference>
<dbReference type="Pfam" id="PF00072">
    <property type="entry name" value="Response_reg"/>
    <property type="match status" value="1"/>
</dbReference>
<dbReference type="EMBL" id="CYSF01000005">
    <property type="protein sequence ID" value="CUH83599.1"/>
    <property type="molecule type" value="Genomic_DNA"/>
</dbReference>